<keyword evidence="4" id="KW-0067">ATP-binding</keyword>
<dbReference type="InterPro" id="IPR016181">
    <property type="entry name" value="Acyl_CoA_acyltransferase"/>
</dbReference>
<comment type="caution">
    <text evidence="6">The sequence shown here is derived from an EMBL/GenBank/DDBJ whole genome shotgun (WGS) entry which is preliminary data.</text>
</comment>
<dbReference type="InterPro" id="IPR016102">
    <property type="entry name" value="Succinyl-CoA_synth-like"/>
</dbReference>
<dbReference type="Gene3D" id="3.40.630.30">
    <property type="match status" value="1"/>
</dbReference>
<dbReference type="RefSeq" id="WP_346336159.1">
    <property type="nucleotide sequence ID" value="NZ_JBBYXI010000001.1"/>
</dbReference>
<dbReference type="Pfam" id="PF13380">
    <property type="entry name" value="CoA_binding_2"/>
    <property type="match status" value="1"/>
</dbReference>
<dbReference type="InterPro" id="IPR051538">
    <property type="entry name" value="Acyl-CoA_Synth/Transferase"/>
</dbReference>
<dbReference type="SUPFAM" id="SSF52210">
    <property type="entry name" value="Succinyl-CoA synthetase domains"/>
    <property type="match status" value="2"/>
</dbReference>
<dbReference type="Gene3D" id="3.40.50.261">
    <property type="entry name" value="Succinyl-CoA synthetase domains"/>
    <property type="match status" value="2"/>
</dbReference>
<dbReference type="SMART" id="SM00881">
    <property type="entry name" value="CoA_binding"/>
    <property type="match status" value="1"/>
</dbReference>
<dbReference type="InterPro" id="IPR032875">
    <property type="entry name" value="Succ_CoA_lig_flav_dom"/>
</dbReference>
<evidence type="ECO:0000256" key="2">
    <source>
        <dbReference type="ARBA" id="ARBA00022598"/>
    </source>
</evidence>
<organism evidence="6 7">
    <name type="scientific">Hohaiivirga grylli</name>
    <dbReference type="NCBI Taxonomy" id="3133970"/>
    <lineage>
        <taxon>Bacteria</taxon>
        <taxon>Pseudomonadati</taxon>
        <taxon>Pseudomonadota</taxon>
        <taxon>Alphaproteobacteria</taxon>
        <taxon>Hyphomicrobiales</taxon>
        <taxon>Methylobacteriaceae</taxon>
        <taxon>Hohaiivirga</taxon>
    </lineage>
</organism>
<sequence>MSTYRLDKVFAPKSVVLAGVSHRPDTLGRVVLNNIRLGGFKGQIYIVNPKGGEIDGFQCYTKIDDLPEVPELMVVTAPPTAVPSLVESAGKKGISGAVIMTVGAGENPKALEAEIRKIARPYGIRIIGPNCIGLLAPSAGLNASFVATNIMPGDLALISESGAVASAVVEWAAGRNIGFSSVVSLGDKADVDFGDCLDYFATDRYTRAILLYVENIQDAKKFMSAARVAARAKPVVVIRSGRYEKRDEEARTNSAALADIDSVYDAAFRRAGLLRAYDLDEVFAAAETLCHQKPFQGNRIAVLTNGRGIDMLAMDRLKDLGGVAAELSAETIEKLNEVLPDAWSHANPVDIINDADAERYTKALEILLADDNNDAVLIMNVPTAFAMAQTTARAVVETVKNDRVSGYHKKAVFASWLSSDALSQAIFDSAGIPHFTTEADAIRGMMHLIHYREAIDSLMETPANLPADLIPNTSIGRDIVERAIAEHRQWLNPVEVYQLLRAYGIPSVPVSFATSEAEAVTEARIHLQQGHAVALKVSSPDLINQNDISGVILNLRTEQEVYEAAHKLLSEVRTYNPGMRVKGLTVQPMIHRSAARNVIAGIADDPIFGPVVVFGRGGAAAEVVNDKSLALPPLDMKLAHEMIGRTRLADRLKAYKGTPAADENALALTLVKLSQMSADLPQIREVDLNPILANAEGVIVVDAAVSLAPLEAPHSGTNPRFAIRPYPKEWERTITVKDGRSFFIRPVRAEDEQLYIDFLKNVTQEDMRMRFFAPVRDFNHAFMAKLVQIDYSRAIAFTAIDQTTGQVAGVVRVHADANLHTGEYAILLRSDMKGMGLGWSLMGQMIEWSRAEGLQFVEGQVLRENKAMLDMCRHMGFGISTDMDDPDLKIVKLDINAIDQQKMTRATSKVLGETKKEGQ</sequence>
<keyword evidence="1" id="KW-0816">Tricarboxylic acid cycle</keyword>
<dbReference type="PANTHER" id="PTHR43334:SF1">
    <property type="entry name" value="3-HYDROXYPROPIONATE--COA LIGASE [ADP-FORMING]"/>
    <property type="match status" value="1"/>
</dbReference>
<protein>
    <submittedName>
        <fullName evidence="6">Bifunctional acetate--CoA ligase family protein/GNAT family N-acetyltransferase</fullName>
    </submittedName>
</protein>
<dbReference type="EMBL" id="JBBYXI010000001">
    <property type="protein sequence ID" value="MEN3930194.1"/>
    <property type="molecule type" value="Genomic_DNA"/>
</dbReference>
<evidence type="ECO:0000313" key="7">
    <source>
        <dbReference type="Proteomes" id="UP001418637"/>
    </source>
</evidence>
<gene>
    <name evidence="6" type="ORF">WJT86_03855</name>
</gene>
<evidence type="ECO:0000256" key="4">
    <source>
        <dbReference type="ARBA" id="ARBA00022840"/>
    </source>
</evidence>
<dbReference type="PROSITE" id="PS51186">
    <property type="entry name" value="GNAT"/>
    <property type="match status" value="1"/>
</dbReference>
<dbReference type="GO" id="GO:0016874">
    <property type="term" value="F:ligase activity"/>
    <property type="evidence" value="ECO:0007669"/>
    <property type="project" value="UniProtKB-KW"/>
</dbReference>
<dbReference type="SUPFAM" id="SSF56059">
    <property type="entry name" value="Glutathione synthetase ATP-binding domain-like"/>
    <property type="match status" value="1"/>
</dbReference>
<dbReference type="Gene3D" id="3.30.1490.20">
    <property type="entry name" value="ATP-grasp fold, A domain"/>
    <property type="match status" value="1"/>
</dbReference>
<dbReference type="Pfam" id="PF00583">
    <property type="entry name" value="Acetyltransf_1"/>
    <property type="match status" value="1"/>
</dbReference>
<evidence type="ECO:0000256" key="3">
    <source>
        <dbReference type="ARBA" id="ARBA00022741"/>
    </source>
</evidence>
<dbReference type="InterPro" id="IPR003781">
    <property type="entry name" value="CoA-bd"/>
</dbReference>
<evidence type="ECO:0000313" key="6">
    <source>
        <dbReference type="EMBL" id="MEN3930194.1"/>
    </source>
</evidence>
<dbReference type="PANTHER" id="PTHR43334">
    <property type="entry name" value="ACETATE--COA LIGASE [ADP-FORMING]"/>
    <property type="match status" value="1"/>
</dbReference>
<keyword evidence="3" id="KW-0547">Nucleotide-binding</keyword>
<dbReference type="Gene3D" id="3.40.50.720">
    <property type="entry name" value="NAD(P)-binding Rossmann-like Domain"/>
    <property type="match status" value="1"/>
</dbReference>
<reference evidence="6 7" key="1">
    <citation type="submission" date="2024-04" db="EMBL/GenBank/DDBJ databases">
        <title>A novel species isolated from cricket.</title>
        <authorList>
            <person name="Wang H.-C."/>
        </authorList>
    </citation>
    <scope>NUCLEOTIDE SEQUENCE [LARGE SCALE GENOMIC DNA]</scope>
    <source>
        <strain evidence="6 7">WL0021</strain>
    </source>
</reference>
<keyword evidence="2 6" id="KW-0436">Ligase</keyword>
<evidence type="ECO:0000259" key="5">
    <source>
        <dbReference type="PROSITE" id="PS51186"/>
    </source>
</evidence>
<evidence type="ECO:0000256" key="1">
    <source>
        <dbReference type="ARBA" id="ARBA00022532"/>
    </source>
</evidence>
<dbReference type="InterPro" id="IPR036291">
    <property type="entry name" value="NAD(P)-bd_dom_sf"/>
</dbReference>
<dbReference type="InterPro" id="IPR013815">
    <property type="entry name" value="ATP_grasp_subdomain_1"/>
</dbReference>
<dbReference type="Proteomes" id="UP001418637">
    <property type="component" value="Unassembled WGS sequence"/>
</dbReference>
<proteinExistence type="predicted"/>
<keyword evidence="7" id="KW-1185">Reference proteome</keyword>
<dbReference type="SUPFAM" id="SSF51735">
    <property type="entry name" value="NAD(P)-binding Rossmann-fold domains"/>
    <property type="match status" value="1"/>
</dbReference>
<name>A0ABV0BH28_9HYPH</name>
<dbReference type="Pfam" id="PF13607">
    <property type="entry name" value="Succ_CoA_lig"/>
    <property type="match status" value="1"/>
</dbReference>
<dbReference type="InterPro" id="IPR000182">
    <property type="entry name" value="GNAT_dom"/>
</dbReference>
<feature type="domain" description="N-acetyltransferase" evidence="5">
    <location>
        <begin position="742"/>
        <end position="896"/>
    </location>
</feature>
<dbReference type="Gene3D" id="3.30.470.20">
    <property type="entry name" value="ATP-grasp fold, B domain"/>
    <property type="match status" value="1"/>
</dbReference>
<dbReference type="Pfam" id="PF13549">
    <property type="entry name" value="ATP-grasp_5"/>
    <property type="match status" value="1"/>
</dbReference>
<accession>A0ABV0BH28</accession>
<dbReference type="SUPFAM" id="SSF55729">
    <property type="entry name" value="Acyl-CoA N-acyltransferases (Nat)"/>
    <property type="match status" value="1"/>
</dbReference>